<gene>
    <name evidence="3" type="ORF">DFA_11244</name>
</gene>
<evidence type="ECO:0000313" key="3">
    <source>
        <dbReference type="EMBL" id="EGG13483.1"/>
    </source>
</evidence>
<dbReference type="AlphaFoldDB" id="F4QFN0"/>
<accession>F4QFN0</accession>
<name>F4QFN0_CACFS</name>
<keyword evidence="1" id="KW-0812">Transmembrane</keyword>
<dbReference type="Proteomes" id="UP000007797">
    <property type="component" value="Unassembled WGS sequence"/>
</dbReference>
<feature type="transmembrane region" description="Helical" evidence="1">
    <location>
        <begin position="915"/>
        <end position="939"/>
    </location>
</feature>
<dbReference type="InterPro" id="IPR054484">
    <property type="entry name" value="ComC_SSD"/>
</dbReference>
<keyword evidence="1" id="KW-1133">Transmembrane helix</keyword>
<dbReference type="PANTHER" id="PTHR24032:SF16">
    <property type="entry name" value="EGF-LIKE DOMAIN-CONTAINING PROTEIN"/>
    <property type="match status" value="1"/>
</dbReference>
<organism evidence="3 4">
    <name type="scientific">Cavenderia fasciculata</name>
    <name type="common">Slime mold</name>
    <name type="synonym">Dictyostelium fasciculatum</name>
    <dbReference type="NCBI Taxonomy" id="261658"/>
    <lineage>
        <taxon>Eukaryota</taxon>
        <taxon>Amoebozoa</taxon>
        <taxon>Evosea</taxon>
        <taxon>Eumycetozoa</taxon>
        <taxon>Dictyostelia</taxon>
        <taxon>Acytosteliales</taxon>
        <taxon>Cavenderiaceae</taxon>
        <taxon>Cavenderia</taxon>
    </lineage>
</organism>
<dbReference type="Pfam" id="PF22933">
    <property type="entry name" value="ComC_SSD"/>
    <property type="match status" value="1"/>
</dbReference>
<dbReference type="PROSITE" id="PS01186">
    <property type="entry name" value="EGF_2"/>
    <property type="match status" value="1"/>
</dbReference>
<keyword evidence="4" id="KW-1185">Reference proteome</keyword>
<dbReference type="EMBL" id="GL883029">
    <property type="protein sequence ID" value="EGG13483.1"/>
    <property type="molecule type" value="Genomic_DNA"/>
</dbReference>
<protein>
    <recommendedName>
        <fullName evidence="2">EGF-like domain-containing protein</fullName>
    </recommendedName>
</protein>
<evidence type="ECO:0000256" key="1">
    <source>
        <dbReference type="SAM" id="Phobius"/>
    </source>
</evidence>
<dbReference type="InterPro" id="IPR053331">
    <property type="entry name" value="EGF-like_comC"/>
</dbReference>
<dbReference type="KEGG" id="dfa:DFA_11244"/>
<evidence type="ECO:0000259" key="2">
    <source>
        <dbReference type="PROSITE" id="PS01186"/>
    </source>
</evidence>
<dbReference type="RefSeq" id="XP_004350187.1">
    <property type="nucleotide sequence ID" value="XM_004350137.1"/>
</dbReference>
<keyword evidence="1" id="KW-0472">Membrane</keyword>
<reference evidence="4" key="1">
    <citation type="journal article" date="2011" name="Genome Res.">
        <title>Phylogeny-wide analysis of social amoeba genomes highlights ancient origins for complex intercellular communication.</title>
        <authorList>
            <person name="Heidel A.J."/>
            <person name="Lawal H.M."/>
            <person name="Felder M."/>
            <person name="Schilde C."/>
            <person name="Helps N.R."/>
            <person name="Tunggal B."/>
            <person name="Rivero F."/>
            <person name="John U."/>
            <person name="Schleicher M."/>
            <person name="Eichinger L."/>
            <person name="Platzer M."/>
            <person name="Noegel A.A."/>
            <person name="Schaap P."/>
            <person name="Gloeckner G."/>
        </authorList>
    </citation>
    <scope>NUCLEOTIDE SEQUENCE [LARGE SCALE GENOMIC DNA]</scope>
    <source>
        <strain evidence="4">SH3</strain>
    </source>
</reference>
<dbReference type="PANTHER" id="PTHR24032">
    <property type="entry name" value="EGF-LIKE DOMAIN-CONTAINING PROTEIN-RELATED-RELATED"/>
    <property type="match status" value="1"/>
</dbReference>
<proteinExistence type="predicted"/>
<dbReference type="InterPro" id="IPR000742">
    <property type="entry name" value="EGF"/>
</dbReference>
<dbReference type="GeneID" id="14866540"/>
<evidence type="ECO:0000313" key="4">
    <source>
        <dbReference type="Proteomes" id="UP000007797"/>
    </source>
</evidence>
<feature type="domain" description="EGF-like" evidence="2">
    <location>
        <begin position="683"/>
        <end position="695"/>
    </location>
</feature>
<sequence length="961" mass="107236">MNNNNNNSRSMFRFETTRYSRSSSNRYYLVMTIVTLLLCCHYHISLTNAQQQQTIPDDERIQYGLPLPQNQSLCDQGPNYSFARFVCRNSTFDGQYRIVEVYFKSYNFTDGGNPSTSLTTLSMPALRFVNFNIGQGGVINRSINLLELLKSAKRLYQVLISNDTSISYIPNDFNNFPDLMNLGITLDQPLSVPRTFLNNSVSIQSIDIRLPVSSITIDDSLFFPSLLSYEFYSNCTYGSHRINVTARSFPKLFELLIIIIILLRFITILPGSNTTVYFNPKDTKIPSNQRPVVAITGYQSTVFPYPGGSSSSLYLHLDNNFNFNGPITEPFCGITDLDIRNTSVTLLPDCVWCYKDPSESHVVKTDLVVPPGFSCNVTNQNIANIKGNNIGYGYRQSNYSIVPVIPNKDLAFAYLGGSTIPSIPTQVTINLNPHIVQMMMVNGDITIGQLTSLQIKNNITFNLILLFNSYFNHTVTIDNQNSVACTNLTNTSSTQFQCTTPLLSSGDHQLIVSNSYTASQKSFTFYSFAYLCQQSTNNCHGNGKCDVDGICLCNSNSFYNNCSKPYPIISSGNYNSTNNKNVELNGDFGPSLISNVSIMINNTIECVVESVSQFQINCILDQQPSFGLASVQLKLNNHLNTMAKDILNLQSPSQPSQPISKSECEKITFNCYGHGYCDDNGKCQCQDGYSVIDNCLTKYINTTITPNTTDPTVSFDVDGLDFDFLFEIFSVQELDLDDQVIKELFISNYTWNVNASTINNNQTTIINYQLNTTLSSSTSYQPAQVQSTISFSTLARTVEFGGQQLLINPNSIKLEVNISKCYDSLSSLQYLRVVKDGIQFNGRFIDVAMSDGRPTYSPTQLISSTPINDEQSIVKIGILFPQCQECILDPDFSALIVDTNNSGSQCDNEDSNDRWKMITGIVVGIVGAVVLSIIAFYGIKRFKRHLILNRESISMSKLDNQ</sequence>